<feature type="region of interest" description="Disordered" evidence="4">
    <location>
        <begin position="160"/>
        <end position="191"/>
    </location>
</feature>
<reference evidence="5" key="2">
    <citation type="submission" date="2020-02" db="EMBL/GenBank/DDBJ databases">
        <title>Identification and distribution of gene clusters putatively required for synthesis of sphingolipid metabolism inhibitors in phylogenetically diverse species of the filamentous fungus Fusarium.</title>
        <authorList>
            <person name="Kim H.-S."/>
            <person name="Busman M."/>
            <person name="Brown D.W."/>
            <person name="Divon H."/>
            <person name="Uhlig S."/>
            <person name="Proctor R.H."/>
        </authorList>
    </citation>
    <scope>NUCLEOTIDE SEQUENCE</scope>
    <source>
        <strain evidence="5">NRRL 25174</strain>
    </source>
</reference>
<dbReference type="Pfam" id="PF13637">
    <property type="entry name" value="Ank_4"/>
    <property type="match status" value="1"/>
</dbReference>
<organism evidence="5 6">
    <name type="scientific">Fusarium beomiforme</name>
    <dbReference type="NCBI Taxonomy" id="44412"/>
    <lineage>
        <taxon>Eukaryota</taxon>
        <taxon>Fungi</taxon>
        <taxon>Dikarya</taxon>
        <taxon>Ascomycota</taxon>
        <taxon>Pezizomycotina</taxon>
        <taxon>Sordariomycetes</taxon>
        <taxon>Hypocreomycetidae</taxon>
        <taxon>Hypocreales</taxon>
        <taxon>Nectriaceae</taxon>
        <taxon>Fusarium</taxon>
        <taxon>Fusarium burgessii species complex</taxon>
    </lineage>
</organism>
<accession>A0A9P5A4X2</accession>
<dbReference type="AlphaFoldDB" id="A0A9P5A4X2"/>
<feature type="compositionally biased region" description="Basic and acidic residues" evidence="4">
    <location>
        <begin position="165"/>
        <end position="181"/>
    </location>
</feature>
<evidence type="ECO:0000313" key="5">
    <source>
        <dbReference type="EMBL" id="KAF4331582.1"/>
    </source>
</evidence>
<dbReference type="InterPro" id="IPR002110">
    <property type="entry name" value="Ankyrin_rpt"/>
</dbReference>
<reference evidence="5" key="1">
    <citation type="journal article" date="2017" name="Mycologia">
        <title>Fusarium algeriense, sp. nov., a novel toxigenic crown rot pathogen of durum wheat from Algeria is nested in the Fusarium burgessii species complex.</title>
        <authorList>
            <person name="Laraba I."/>
            <person name="Keddad A."/>
            <person name="Boureghda H."/>
            <person name="Abdallah N."/>
            <person name="Vaughan M.M."/>
            <person name="Proctor R.H."/>
            <person name="Busman M."/>
            <person name="O'Donnell K."/>
        </authorList>
    </citation>
    <scope>NUCLEOTIDE SEQUENCE</scope>
    <source>
        <strain evidence="5">NRRL 25174</strain>
    </source>
</reference>
<feature type="repeat" description="ANK" evidence="3">
    <location>
        <begin position="81"/>
        <end position="113"/>
    </location>
</feature>
<keyword evidence="6" id="KW-1185">Reference proteome</keyword>
<dbReference type="OrthoDB" id="4062651at2759"/>
<dbReference type="EMBL" id="PVQB02001622">
    <property type="protein sequence ID" value="KAF4331582.1"/>
    <property type="molecule type" value="Genomic_DNA"/>
</dbReference>
<dbReference type="Pfam" id="PF12796">
    <property type="entry name" value="Ank_2"/>
    <property type="match status" value="1"/>
</dbReference>
<dbReference type="PRINTS" id="PR01415">
    <property type="entry name" value="ANKYRIN"/>
</dbReference>
<dbReference type="PROSITE" id="PS50297">
    <property type="entry name" value="ANK_REP_REGION"/>
    <property type="match status" value="2"/>
</dbReference>
<dbReference type="InterPro" id="IPR036770">
    <property type="entry name" value="Ankyrin_rpt-contain_sf"/>
</dbReference>
<dbReference type="PANTHER" id="PTHR24198:SF165">
    <property type="entry name" value="ANKYRIN REPEAT-CONTAINING PROTEIN-RELATED"/>
    <property type="match status" value="1"/>
</dbReference>
<dbReference type="PANTHER" id="PTHR24198">
    <property type="entry name" value="ANKYRIN REPEAT AND PROTEIN KINASE DOMAIN-CONTAINING PROTEIN"/>
    <property type="match status" value="1"/>
</dbReference>
<keyword evidence="1" id="KW-0677">Repeat</keyword>
<comment type="caution">
    <text evidence="5">The sequence shown here is derived from an EMBL/GenBank/DDBJ whole genome shotgun (WGS) entry which is preliminary data.</text>
</comment>
<dbReference type="Gene3D" id="1.25.40.20">
    <property type="entry name" value="Ankyrin repeat-containing domain"/>
    <property type="match status" value="1"/>
</dbReference>
<proteinExistence type="predicted"/>
<dbReference type="SUPFAM" id="SSF48403">
    <property type="entry name" value="Ankyrin repeat"/>
    <property type="match status" value="1"/>
</dbReference>
<name>A0A9P5A4X2_9HYPO</name>
<sequence>MLLKRGAVVNQADKQGLTALHTASSSGDVDIIRVLLSHKPKLDLRAKRFGTALYCAVTKVSMDVVMALIEAEVPINELDVYGDTASHIAVRMARTSILRILVRHGADLSILNSTCQTPKDLANSIGTFDIIPILEILGGNDHAAKSAVSYDRWAEDGFSGLQGGARDESNDNTRDDTIGRDEVEDSDGESLMPRVTSLDRTLFGEGPEGQQENTVVIELSVDVIDRMGQVLNSSTKAQMMTDYILERCREDINKDCRPETQPKDLIRKLGRAIRLHNTEACKFIQPVGKLGYLEDQPESDKLYVEAVVILVEELWKPCWETGASREAFVASILAMAKSFQDEKWRQDAASLDGVLDTRGRSQFVEVDNALGQYPQCVEVGDSWKDHPERPLAYRFYFTFLGRYAAAARYRMTKRVVVNAQDDNALQPTNE</sequence>
<dbReference type="PROSITE" id="PS50088">
    <property type="entry name" value="ANK_REPEAT"/>
    <property type="match status" value="2"/>
</dbReference>
<evidence type="ECO:0000256" key="2">
    <source>
        <dbReference type="ARBA" id="ARBA00023043"/>
    </source>
</evidence>
<protein>
    <submittedName>
        <fullName evidence="5">Serine threonine phosphatase 6 regulatory ankyrin repeat subunit b</fullName>
    </submittedName>
</protein>
<dbReference type="SMART" id="SM00248">
    <property type="entry name" value="ANK"/>
    <property type="match status" value="3"/>
</dbReference>
<feature type="repeat" description="ANK" evidence="3">
    <location>
        <begin position="15"/>
        <end position="47"/>
    </location>
</feature>
<gene>
    <name evidence="5" type="ORF">FBEOM_14662</name>
</gene>
<evidence type="ECO:0000256" key="3">
    <source>
        <dbReference type="PROSITE-ProRule" id="PRU00023"/>
    </source>
</evidence>
<evidence type="ECO:0000256" key="1">
    <source>
        <dbReference type="ARBA" id="ARBA00022737"/>
    </source>
</evidence>
<dbReference type="Proteomes" id="UP000730481">
    <property type="component" value="Unassembled WGS sequence"/>
</dbReference>
<evidence type="ECO:0000313" key="6">
    <source>
        <dbReference type="Proteomes" id="UP000730481"/>
    </source>
</evidence>
<keyword evidence="2 3" id="KW-0040">ANK repeat</keyword>
<evidence type="ECO:0000256" key="4">
    <source>
        <dbReference type="SAM" id="MobiDB-lite"/>
    </source>
</evidence>